<accession>U2P1S5</accession>
<keyword evidence="1" id="KW-1133">Transmembrane helix</keyword>
<keyword evidence="3" id="KW-1185">Reference proteome</keyword>
<dbReference type="PATRIC" id="fig|1115809.3.peg.2484"/>
<feature type="transmembrane region" description="Helical" evidence="1">
    <location>
        <begin position="59"/>
        <end position="78"/>
    </location>
</feature>
<reference evidence="2 3" key="1">
    <citation type="submission" date="2013-08" db="EMBL/GenBank/DDBJ databases">
        <authorList>
            <person name="Durkin A.S."/>
            <person name="Haft D.R."/>
            <person name="McCorrison J."/>
            <person name="Torralba M."/>
            <person name="Gillis M."/>
            <person name="Haft D.H."/>
            <person name="Methe B."/>
            <person name="Sutton G."/>
            <person name="Nelson K.E."/>
        </authorList>
    </citation>
    <scope>NUCLEOTIDE SEQUENCE [LARGE SCALE GENOMIC DNA]</scope>
    <source>
        <strain evidence="2 3">F0067</strain>
    </source>
</reference>
<dbReference type="Proteomes" id="UP000016648">
    <property type="component" value="Unassembled WGS sequence"/>
</dbReference>
<keyword evidence="1" id="KW-0472">Membrane</keyword>
<evidence type="ECO:0000313" key="3">
    <source>
        <dbReference type="Proteomes" id="UP000016648"/>
    </source>
</evidence>
<name>U2P1S5_9BACT</name>
<organism evidence="2 3">
    <name type="scientific">Segatella baroniae F0067</name>
    <dbReference type="NCBI Taxonomy" id="1115809"/>
    <lineage>
        <taxon>Bacteria</taxon>
        <taxon>Pseudomonadati</taxon>
        <taxon>Bacteroidota</taxon>
        <taxon>Bacteroidia</taxon>
        <taxon>Bacteroidales</taxon>
        <taxon>Prevotellaceae</taxon>
        <taxon>Segatella</taxon>
    </lineage>
</organism>
<sequence>MGHYIRNVYKTMEVVFYDLDIGIGIARAEGTLAFMFVPYEMLILSVVKKLGILPIQNPHFLIFLIITCAISLLFTHFLGQKNEEYIGYFHKFERHKHNAVWHVISSIFFIGAVCAGIISVMWWNES</sequence>
<evidence type="ECO:0000256" key="1">
    <source>
        <dbReference type="SAM" id="Phobius"/>
    </source>
</evidence>
<dbReference type="AlphaFoldDB" id="U2P1S5"/>
<gene>
    <name evidence="2" type="ORF">HMPREF9135_1002</name>
</gene>
<protein>
    <submittedName>
        <fullName evidence="2">Uncharacterized protein</fullName>
    </submittedName>
</protein>
<feature type="transmembrane region" description="Helical" evidence="1">
    <location>
        <begin position="21"/>
        <end position="39"/>
    </location>
</feature>
<evidence type="ECO:0000313" key="2">
    <source>
        <dbReference type="EMBL" id="ERK38126.1"/>
    </source>
</evidence>
<keyword evidence="1" id="KW-0812">Transmembrane</keyword>
<proteinExistence type="predicted"/>
<feature type="transmembrane region" description="Helical" evidence="1">
    <location>
        <begin position="99"/>
        <end position="123"/>
    </location>
</feature>
<comment type="caution">
    <text evidence="2">The sequence shown here is derived from an EMBL/GenBank/DDBJ whole genome shotgun (WGS) entry which is preliminary data.</text>
</comment>
<dbReference type="EMBL" id="AWEY01000044">
    <property type="protein sequence ID" value="ERK38126.1"/>
    <property type="molecule type" value="Genomic_DNA"/>
</dbReference>